<evidence type="ECO:0000313" key="1">
    <source>
        <dbReference type="EMBL" id="CAB3705689.1"/>
    </source>
</evidence>
<gene>
    <name evidence="1" type="ORF">LMG1873_02925</name>
</gene>
<accession>A0ABM8KY74</accession>
<organism evidence="1 2">
    <name type="scientific">Achromobacter piechaudii</name>
    <dbReference type="NCBI Taxonomy" id="72556"/>
    <lineage>
        <taxon>Bacteria</taxon>
        <taxon>Pseudomonadati</taxon>
        <taxon>Pseudomonadota</taxon>
        <taxon>Betaproteobacteria</taxon>
        <taxon>Burkholderiales</taxon>
        <taxon>Alcaligenaceae</taxon>
        <taxon>Achromobacter</taxon>
    </lineage>
</organism>
<name>A0ABM8KY74_9BURK</name>
<dbReference type="Proteomes" id="UP000494116">
    <property type="component" value="Unassembled WGS sequence"/>
</dbReference>
<keyword evidence="2" id="KW-1185">Reference proteome</keyword>
<proteinExistence type="predicted"/>
<evidence type="ECO:0008006" key="3">
    <source>
        <dbReference type="Google" id="ProtNLM"/>
    </source>
</evidence>
<sequence length="118" mass="12785">MQKNIYQTDGDGLYLYASVANELALTRGQFNIAFGAYEDAPPSSLEGKCPRRVGDAWIMVADYRTTPLWVVEDGTPYSVGADHEVAGEKVSYPGWGTLPSWLTAVEPTRGAEVALSKA</sequence>
<protein>
    <recommendedName>
        <fullName evidence="3">Phage tail protein</fullName>
    </recommendedName>
</protein>
<reference evidence="1 2" key="1">
    <citation type="submission" date="2020-04" db="EMBL/GenBank/DDBJ databases">
        <authorList>
            <person name="De Canck E."/>
        </authorList>
    </citation>
    <scope>NUCLEOTIDE SEQUENCE [LARGE SCALE GENOMIC DNA]</scope>
    <source>
        <strain evidence="1 2">LMG 1873</strain>
    </source>
</reference>
<dbReference type="EMBL" id="CADIJS010000002">
    <property type="protein sequence ID" value="CAB3705689.1"/>
    <property type="molecule type" value="Genomic_DNA"/>
</dbReference>
<evidence type="ECO:0000313" key="2">
    <source>
        <dbReference type="Proteomes" id="UP000494116"/>
    </source>
</evidence>
<comment type="caution">
    <text evidence="1">The sequence shown here is derived from an EMBL/GenBank/DDBJ whole genome shotgun (WGS) entry which is preliminary data.</text>
</comment>
<dbReference type="RefSeq" id="WP_061302473.1">
    <property type="nucleotide sequence ID" value="NZ_CADIJS010000002.1"/>
</dbReference>